<evidence type="ECO:0000313" key="3">
    <source>
        <dbReference type="Proteomes" id="UP000317043"/>
    </source>
</evidence>
<dbReference type="EMBL" id="VFOW01000001">
    <property type="protein sequence ID" value="TQL76683.1"/>
    <property type="molecule type" value="Genomic_DNA"/>
</dbReference>
<organism evidence="2 3">
    <name type="scientific">Stackebrandtia endophytica</name>
    <dbReference type="NCBI Taxonomy" id="1496996"/>
    <lineage>
        <taxon>Bacteria</taxon>
        <taxon>Bacillati</taxon>
        <taxon>Actinomycetota</taxon>
        <taxon>Actinomycetes</taxon>
        <taxon>Glycomycetales</taxon>
        <taxon>Glycomycetaceae</taxon>
        <taxon>Stackebrandtia</taxon>
    </lineage>
</organism>
<dbReference type="AlphaFoldDB" id="A0A543AVR8"/>
<gene>
    <name evidence="2" type="ORF">FB566_2218</name>
</gene>
<keyword evidence="3" id="KW-1185">Reference proteome</keyword>
<dbReference type="Proteomes" id="UP000317043">
    <property type="component" value="Unassembled WGS sequence"/>
</dbReference>
<dbReference type="SUPFAM" id="SSF53474">
    <property type="entry name" value="alpha/beta-Hydrolases"/>
    <property type="match status" value="1"/>
</dbReference>
<reference evidence="2 3" key="1">
    <citation type="submission" date="2019-06" db="EMBL/GenBank/DDBJ databases">
        <title>Sequencing the genomes of 1000 actinobacteria strains.</title>
        <authorList>
            <person name="Klenk H.-P."/>
        </authorList>
    </citation>
    <scope>NUCLEOTIDE SEQUENCE [LARGE SCALE GENOMIC DNA]</scope>
    <source>
        <strain evidence="2 3">DSM 45928</strain>
    </source>
</reference>
<evidence type="ECO:0000313" key="2">
    <source>
        <dbReference type="EMBL" id="TQL76683.1"/>
    </source>
</evidence>
<dbReference type="GO" id="GO:0003824">
    <property type="term" value="F:catalytic activity"/>
    <property type="evidence" value="ECO:0007669"/>
    <property type="project" value="UniProtKB-ARBA"/>
</dbReference>
<protein>
    <submittedName>
        <fullName evidence="2">Pimeloyl-ACP methyl ester carboxylesterase</fullName>
    </submittedName>
</protein>
<dbReference type="InterPro" id="IPR029058">
    <property type="entry name" value="AB_hydrolase_fold"/>
</dbReference>
<dbReference type="GO" id="GO:0016020">
    <property type="term" value="C:membrane"/>
    <property type="evidence" value="ECO:0007669"/>
    <property type="project" value="TreeGrafter"/>
</dbReference>
<dbReference type="InParanoid" id="A0A543AVR8"/>
<evidence type="ECO:0000259" key="1">
    <source>
        <dbReference type="Pfam" id="PF12697"/>
    </source>
</evidence>
<dbReference type="InterPro" id="IPR050266">
    <property type="entry name" value="AB_hydrolase_sf"/>
</dbReference>
<dbReference type="InterPro" id="IPR000073">
    <property type="entry name" value="AB_hydrolase_1"/>
</dbReference>
<comment type="caution">
    <text evidence="2">The sequence shown here is derived from an EMBL/GenBank/DDBJ whole genome shotgun (WGS) entry which is preliminary data.</text>
</comment>
<name>A0A543AVR8_9ACTN</name>
<feature type="domain" description="AB hydrolase-1" evidence="1">
    <location>
        <begin position="26"/>
        <end position="247"/>
    </location>
</feature>
<dbReference type="Pfam" id="PF12697">
    <property type="entry name" value="Abhydrolase_6"/>
    <property type="match status" value="1"/>
</dbReference>
<dbReference type="PANTHER" id="PTHR43798">
    <property type="entry name" value="MONOACYLGLYCEROL LIPASE"/>
    <property type="match status" value="1"/>
</dbReference>
<sequence length="256" mass="27877">MVFPGFIGHSYQVHVRTYGPDDAPPVLLLHGGGVAGWMWEPVRTRIGDRMRFIVPDLPGHDNSATEPYLSHEDTVSRLVKLLDDTGEVAVVGFSLGAQLAVLLASQRPDLVRHAVVVSAQAKPTPAPGLTLSLLKSTAGLARQDWFAKTQARTLFIPPSLLDDYLRTSRSLSKETLVNAVGENIRFTLPPEWADFPGRAWILAGAKERGFMRHSALALHDAVAIGDVDIVADCGHGIPLQRPDWFADRLAERLLGG</sequence>
<dbReference type="Gene3D" id="3.40.50.1820">
    <property type="entry name" value="alpha/beta hydrolase"/>
    <property type="match status" value="1"/>
</dbReference>
<dbReference type="PANTHER" id="PTHR43798:SF33">
    <property type="entry name" value="HYDROLASE, PUTATIVE (AFU_ORTHOLOGUE AFUA_2G14860)-RELATED"/>
    <property type="match status" value="1"/>
</dbReference>
<proteinExistence type="predicted"/>
<accession>A0A543AVR8</accession>